<evidence type="ECO:0000256" key="1">
    <source>
        <dbReference type="ARBA" id="ARBA00023157"/>
    </source>
</evidence>
<dbReference type="SMART" id="SM00032">
    <property type="entry name" value="CCP"/>
    <property type="match status" value="1"/>
</dbReference>
<dbReference type="OrthoDB" id="9984531at2759"/>
<dbReference type="Pfam" id="PF00084">
    <property type="entry name" value="Sushi"/>
    <property type="match status" value="1"/>
</dbReference>
<dbReference type="InterPro" id="IPR000436">
    <property type="entry name" value="Sushi_SCR_CCP_dom"/>
</dbReference>
<protein>
    <submittedName>
        <fullName evidence="4">Hypp3563 protein</fullName>
    </submittedName>
</protein>
<reference evidence="4" key="1">
    <citation type="submission" date="2022-01" db="EMBL/GenBank/DDBJ databases">
        <authorList>
            <person name="Braso-Vives M."/>
        </authorList>
    </citation>
    <scope>NUCLEOTIDE SEQUENCE</scope>
</reference>
<name>A0A8K0A069_BRALA</name>
<dbReference type="Gene3D" id="2.10.70.10">
    <property type="entry name" value="Complement Module, domain 1"/>
    <property type="match status" value="1"/>
</dbReference>
<evidence type="ECO:0000313" key="4">
    <source>
        <dbReference type="EMBL" id="CAH1266755.1"/>
    </source>
</evidence>
<sequence length="96" mass="10561">MELPQVSYLPKATIYTPHLDVGQPLQRALHVPEAQCSEPPVNPGTRKVCSRPYIHGETCAYRCLDGYTRVSDGSVTCSDGVWIGTPITCNIVDETR</sequence>
<organism evidence="4 5">
    <name type="scientific">Branchiostoma lanceolatum</name>
    <name type="common">Common lancelet</name>
    <name type="synonym">Amphioxus lanceolatum</name>
    <dbReference type="NCBI Taxonomy" id="7740"/>
    <lineage>
        <taxon>Eukaryota</taxon>
        <taxon>Metazoa</taxon>
        <taxon>Chordata</taxon>
        <taxon>Cephalochordata</taxon>
        <taxon>Leptocardii</taxon>
        <taxon>Amphioxiformes</taxon>
        <taxon>Branchiostomatidae</taxon>
        <taxon>Branchiostoma</taxon>
    </lineage>
</organism>
<accession>A0A8K0A069</accession>
<dbReference type="EMBL" id="OV696691">
    <property type="protein sequence ID" value="CAH1266755.1"/>
    <property type="molecule type" value="Genomic_DNA"/>
</dbReference>
<dbReference type="Proteomes" id="UP000838412">
    <property type="component" value="Chromosome 6"/>
</dbReference>
<feature type="domain" description="Sushi" evidence="3">
    <location>
        <begin position="34"/>
        <end position="91"/>
    </location>
</feature>
<dbReference type="InterPro" id="IPR035976">
    <property type="entry name" value="Sushi/SCR/CCP_sf"/>
</dbReference>
<proteinExistence type="predicted"/>
<dbReference type="AlphaFoldDB" id="A0A8K0A069"/>
<dbReference type="CDD" id="cd00033">
    <property type="entry name" value="CCP"/>
    <property type="match status" value="1"/>
</dbReference>
<evidence type="ECO:0000259" key="3">
    <source>
        <dbReference type="PROSITE" id="PS50923"/>
    </source>
</evidence>
<gene>
    <name evidence="4" type="primary">Hypp3563</name>
    <name evidence="4" type="ORF">BLAG_LOCUS20303</name>
</gene>
<dbReference type="PROSITE" id="PS50923">
    <property type="entry name" value="SUSHI"/>
    <property type="match status" value="1"/>
</dbReference>
<evidence type="ECO:0000256" key="2">
    <source>
        <dbReference type="PROSITE-ProRule" id="PRU00302"/>
    </source>
</evidence>
<keyword evidence="1" id="KW-1015">Disulfide bond</keyword>
<dbReference type="SUPFAM" id="SSF57535">
    <property type="entry name" value="Complement control module/SCR domain"/>
    <property type="match status" value="1"/>
</dbReference>
<evidence type="ECO:0000313" key="5">
    <source>
        <dbReference type="Proteomes" id="UP000838412"/>
    </source>
</evidence>
<keyword evidence="2" id="KW-0768">Sushi</keyword>
<comment type="caution">
    <text evidence="2">Lacks conserved residue(s) required for the propagation of feature annotation.</text>
</comment>
<keyword evidence="5" id="KW-1185">Reference proteome</keyword>